<feature type="region of interest" description="Disordered" evidence="4">
    <location>
        <begin position="1"/>
        <end position="43"/>
    </location>
</feature>
<dbReference type="EMBL" id="WHVB01000010">
    <property type="protein sequence ID" value="KAF8479106.1"/>
    <property type="molecule type" value="Genomic_DNA"/>
</dbReference>
<dbReference type="Gene3D" id="3.30.110.20">
    <property type="entry name" value="Alba-like domain"/>
    <property type="match status" value="1"/>
</dbReference>
<evidence type="ECO:0000256" key="4">
    <source>
        <dbReference type="SAM" id="MobiDB-lite"/>
    </source>
</evidence>
<organism evidence="5 6">
    <name type="scientific">Russula ochroleuca</name>
    <dbReference type="NCBI Taxonomy" id="152965"/>
    <lineage>
        <taxon>Eukaryota</taxon>
        <taxon>Fungi</taxon>
        <taxon>Dikarya</taxon>
        <taxon>Basidiomycota</taxon>
        <taxon>Agaricomycotina</taxon>
        <taxon>Agaricomycetes</taxon>
        <taxon>Russulales</taxon>
        <taxon>Russulaceae</taxon>
        <taxon>Russula</taxon>
    </lineage>
</organism>
<dbReference type="InterPro" id="IPR036882">
    <property type="entry name" value="Alba-like_dom_sf"/>
</dbReference>
<comment type="caution">
    <text evidence="5">The sequence shown here is derived from an EMBL/GenBank/DDBJ whole genome shotgun (WGS) entry which is preliminary data.</text>
</comment>
<dbReference type="Proteomes" id="UP000759537">
    <property type="component" value="Unassembled WGS sequence"/>
</dbReference>
<dbReference type="OrthoDB" id="416729at2759"/>
<evidence type="ECO:0000256" key="3">
    <source>
        <dbReference type="ARBA" id="ARBA00023242"/>
    </source>
</evidence>
<dbReference type="SUPFAM" id="SSF82704">
    <property type="entry name" value="AlbA-like"/>
    <property type="match status" value="1"/>
</dbReference>
<keyword evidence="3" id="KW-0539">Nucleus</keyword>
<dbReference type="AlphaFoldDB" id="A0A9P5T878"/>
<protein>
    <submittedName>
        <fullName evidence="5">Uncharacterized protein</fullName>
    </submittedName>
</protein>
<evidence type="ECO:0000256" key="2">
    <source>
        <dbReference type="ARBA" id="ARBA00022694"/>
    </source>
</evidence>
<gene>
    <name evidence="5" type="ORF">DFH94DRAFT_747654</name>
</gene>
<sequence length="211" mass="22857">MQPRTGPIRTSRTPTHRVNKLVPPRPFPTVPAGVSATGPRSAHHEGKNYITVTRKTKLGSYLRRCKDVVLKDGYKSIHLSALGAAIPHLCKLVESLPEVLPFSPEEIRTEILTGTVDVQDELHPDDEDEDITYRTRAKSSLSVVIIIGDGIDESIAGGSKWGPRGKRRKRGGLVLARTEGGAEANSDEQEGGEEVESDEQESGAQSDSGDL</sequence>
<keyword evidence="2" id="KW-0819">tRNA processing</keyword>
<dbReference type="GO" id="GO:0005655">
    <property type="term" value="C:nucleolar ribonuclease P complex"/>
    <property type="evidence" value="ECO:0007669"/>
    <property type="project" value="InterPro"/>
</dbReference>
<proteinExistence type="predicted"/>
<evidence type="ECO:0000313" key="6">
    <source>
        <dbReference type="Proteomes" id="UP000759537"/>
    </source>
</evidence>
<evidence type="ECO:0000256" key="1">
    <source>
        <dbReference type="ARBA" id="ARBA00004123"/>
    </source>
</evidence>
<dbReference type="GO" id="GO:0003676">
    <property type="term" value="F:nucleic acid binding"/>
    <property type="evidence" value="ECO:0007669"/>
    <property type="project" value="InterPro"/>
</dbReference>
<comment type="subcellular location">
    <subcellularLocation>
        <location evidence="1">Nucleus</location>
    </subcellularLocation>
</comment>
<accession>A0A9P5T878</accession>
<reference evidence="5" key="1">
    <citation type="submission" date="2019-10" db="EMBL/GenBank/DDBJ databases">
        <authorList>
            <consortium name="DOE Joint Genome Institute"/>
            <person name="Kuo A."/>
            <person name="Miyauchi S."/>
            <person name="Kiss E."/>
            <person name="Drula E."/>
            <person name="Kohler A."/>
            <person name="Sanchez-Garcia M."/>
            <person name="Andreopoulos B."/>
            <person name="Barry K.W."/>
            <person name="Bonito G."/>
            <person name="Buee M."/>
            <person name="Carver A."/>
            <person name="Chen C."/>
            <person name="Cichocki N."/>
            <person name="Clum A."/>
            <person name="Culley D."/>
            <person name="Crous P.W."/>
            <person name="Fauchery L."/>
            <person name="Girlanda M."/>
            <person name="Hayes R."/>
            <person name="Keri Z."/>
            <person name="LaButti K."/>
            <person name="Lipzen A."/>
            <person name="Lombard V."/>
            <person name="Magnuson J."/>
            <person name="Maillard F."/>
            <person name="Morin E."/>
            <person name="Murat C."/>
            <person name="Nolan M."/>
            <person name="Ohm R."/>
            <person name="Pangilinan J."/>
            <person name="Pereira M."/>
            <person name="Perotto S."/>
            <person name="Peter M."/>
            <person name="Riley R."/>
            <person name="Sitrit Y."/>
            <person name="Stielow B."/>
            <person name="Szollosi G."/>
            <person name="Zifcakova L."/>
            <person name="Stursova M."/>
            <person name="Spatafora J.W."/>
            <person name="Tedersoo L."/>
            <person name="Vaario L.-M."/>
            <person name="Yamada A."/>
            <person name="Yan M."/>
            <person name="Wang P."/>
            <person name="Xu J."/>
            <person name="Bruns T."/>
            <person name="Baldrian P."/>
            <person name="Vilgalys R."/>
            <person name="Henrissat B."/>
            <person name="Grigoriev I.V."/>
            <person name="Hibbett D."/>
            <person name="Nagy L.G."/>
            <person name="Martin F.M."/>
        </authorList>
    </citation>
    <scope>NUCLEOTIDE SEQUENCE</scope>
    <source>
        <strain evidence="5">Prilba</strain>
    </source>
</reference>
<keyword evidence="6" id="KW-1185">Reference proteome</keyword>
<feature type="region of interest" description="Disordered" evidence="4">
    <location>
        <begin position="157"/>
        <end position="211"/>
    </location>
</feature>
<name>A0A9P5T878_9AGAM</name>
<feature type="compositionally biased region" description="Acidic residues" evidence="4">
    <location>
        <begin position="185"/>
        <end position="201"/>
    </location>
</feature>
<evidence type="ECO:0000313" key="5">
    <source>
        <dbReference type="EMBL" id="KAF8479106.1"/>
    </source>
</evidence>
<reference evidence="5" key="2">
    <citation type="journal article" date="2020" name="Nat. Commun.">
        <title>Large-scale genome sequencing of mycorrhizal fungi provides insights into the early evolution of symbiotic traits.</title>
        <authorList>
            <person name="Miyauchi S."/>
            <person name="Kiss E."/>
            <person name="Kuo A."/>
            <person name="Drula E."/>
            <person name="Kohler A."/>
            <person name="Sanchez-Garcia M."/>
            <person name="Morin E."/>
            <person name="Andreopoulos B."/>
            <person name="Barry K.W."/>
            <person name="Bonito G."/>
            <person name="Buee M."/>
            <person name="Carver A."/>
            <person name="Chen C."/>
            <person name="Cichocki N."/>
            <person name="Clum A."/>
            <person name="Culley D."/>
            <person name="Crous P.W."/>
            <person name="Fauchery L."/>
            <person name="Girlanda M."/>
            <person name="Hayes R.D."/>
            <person name="Keri Z."/>
            <person name="LaButti K."/>
            <person name="Lipzen A."/>
            <person name="Lombard V."/>
            <person name="Magnuson J."/>
            <person name="Maillard F."/>
            <person name="Murat C."/>
            <person name="Nolan M."/>
            <person name="Ohm R.A."/>
            <person name="Pangilinan J."/>
            <person name="Pereira M.F."/>
            <person name="Perotto S."/>
            <person name="Peter M."/>
            <person name="Pfister S."/>
            <person name="Riley R."/>
            <person name="Sitrit Y."/>
            <person name="Stielow J.B."/>
            <person name="Szollosi G."/>
            <person name="Zifcakova L."/>
            <person name="Stursova M."/>
            <person name="Spatafora J.W."/>
            <person name="Tedersoo L."/>
            <person name="Vaario L.M."/>
            <person name="Yamada A."/>
            <person name="Yan M."/>
            <person name="Wang P."/>
            <person name="Xu J."/>
            <person name="Bruns T."/>
            <person name="Baldrian P."/>
            <person name="Vilgalys R."/>
            <person name="Dunand C."/>
            <person name="Henrissat B."/>
            <person name="Grigoriev I.V."/>
            <person name="Hibbett D."/>
            <person name="Nagy L.G."/>
            <person name="Martin F.M."/>
        </authorList>
    </citation>
    <scope>NUCLEOTIDE SEQUENCE</scope>
    <source>
        <strain evidence="5">Prilba</strain>
    </source>
</reference>
<dbReference type="Pfam" id="PF12328">
    <property type="entry name" value="Rpp20"/>
    <property type="match status" value="1"/>
</dbReference>
<dbReference type="GO" id="GO:0000172">
    <property type="term" value="C:ribonuclease MRP complex"/>
    <property type="evidence" value="ECO:0007669"/>
    <property type="project" value="InterPro"/>
</dbReference>
<dbReference type="GO" id="GO:0001682">
    <property type="term" value="P:tRNA 5'-leader removal"/>
    <property type="evidence" value="ECO:0007669"/>
    <property type="project" value="InterPro"/>
</dbReference>
<dbReference type="InterPro" id="IPR014612">
    <property type="entry name" value="Pop7/Rpp20"/>
</dbReference>